<proteinExistence type="predicted"/>
<accession>A0A7G1HRN1</accession>
<gene>
    <name evidence="1" type="ORF">HPKE_11290</name>
</gene>
<sequence length="62" mass="7482">MGVKGGYYRKIPPYPLKRMSFKNKVTKTPFFKKVKNFSYWHLMKNAMRFTTHAFENKTISFL</sequence>
<organism evidence="1">
    <name type="scientific">Helicobacter pylori</name>
    <name type="common">Campylobacter pylori</name>
    <dbReference type="NCBI Taxonomy" id="210"/>
    <lineage>
        <taxon>Bacteria</taxon>
        <taxon>Pseudomonadati</taxon>
        <taxon>Campylobacterota</taxon>
        <taxon>Epsilonproteobacteria</taxon>
        <taxon>Campylobacterales</taxon>
        <taxon>Helicobacteraceae</taxon>
        <taxon>Helicobacter</taxon>
    </lineage>
</organism>
<dbReference type="EMBL" id="AP023320">
    <property type="protein sequence ID" value="BCI58874.1"/>
    <property type="molecule type" value="Genomic_DNA"/>
</dbReference>
<protein>
    <submittedName>
        <fullName evidence="1">Uncharacterized protein</fullName>
    </submittedName>
</protein>
<name>A0A7G1HRN1_HELPX</name>
<reference evidence="1" key="1">
    <citation type="submission" date="2020-07" db="EMBL/GenBank/DDBJ databases">
        <title>Genome sequencing reveals virulence potentials of Helicobacter pylori strain KE21 isolated from a Kenyan patient with gastric signet ring cell carcinoma.</title>
        <authorList>
            <person name="Mwangi C.N."/>
            <person name="Njoroge S."/>
            <person name="Kabamba T.E."/>
            <person name="Matsumoto T."/>
            <person name="Nyerere A."/>
            <person name="Devani S."/>
            <person name="Rajula A."/>
            <person name="Moloo Z."/>
            <person name="Revathi G."/>
            <person name="Yamaoka Y."/>
        </authorList>
    </citation>
    <scope>NUCLEOTIDE SEQUENCE</scope>
    <source>
        <strain evidence="1">HpKE21</strain>
    </source>
</reference>
<evidence type="ECO:0000313" key="1">
    <source>
        <dbReference type="EMBL" id="BCI58874.1"/>
    </source>
</evidence>
<dbReference type="AlphaFoldDB" id="A0A7G1HRN1"/>